<feature type="compositionally biased region" description="Basic residues" evidence="1">
    <location>
        <begin position="99"/>
        <end position="114"/>
    </location>
</feature>
<protein>
    <submittedName>
        <fullName evidence="2">Predicted protein</fullName>
    </submittedName>
</protein>
<feature type="region of interest" description="Disordered" evidence="1">
    <location>
        <begin position="1"/>
        <end position="114"/>
    </location>
</feature>
<sequence length="114" mass="12203">MTDMQASLADGPTRAGSPCLRGAAPDVPATAGARWRDPAEVVRVLLEEEVEDREAATRRNHRKRAAPPTGKAFDSLTRLSARSLSRRPGVPGDPGRGALSRRQRAGGRSGGRHR</sequence>
<evidence type="ECO:0000313" key="3">
    <source>
        <dbReference type="Proteomes" id="UP000003824"/>
    </source>
</evidence>
<organism evidence="2 3">
    <name type="scientific">Streptomyces viridosporus (strain ATCC 14672 / DSM 40746 / JCM 4963 / KCTC 9882 / NRRL B-12104 / FH 1290)</name>
    <name type="common">Streptomyces ghanaensis</name>
    <dbReference type="NCBI Taxonomy" id="566461"/>
    <lineage>
        <taxon>Bacteria</taxon>
        <taxon>Bacillati</taxon>
        <taxon>Actinomycetota</taxon>
        <taxon>Actinomycetes</taxon>
        <taxon>Kitasatosporales</taxon>
        <taxon>Streptomycetaceae</taxon>
        <taxon>Streptomyces</taxon>
    </lineage>
</organism>
<accession>D6A2I8</accession>
<dbReference type="EMBL" id="DS999641">
    <property type="protein sequence ID" value="EFE71426.2"/>
    <property type="molecule type" value="Genomic_DNA"/>
</dbReference>
<name>D6A2I8_STRV1</name>
<dbReference type="AlphaFoldDB" id="D6A2I8"/>
<evidence type="ECO:0000313" key="2">
    <source>
        <dbReference type="EMBL" id="EFE71426.2"/>
    </source>
</evidence>
<feature type="compositionally biased region" description="Low complexity" evidence="1">
    <location>
        <begin position="75"/>
        <end position="90"/>
    </location>
</feature>
<proteinExistence type="predicted"/>
<evidence type="ECO:0000256" key="1">
    <source>
        <dbReference type="SAM" id="MobiDB-lite"/>
    </source>
</evidence>
<dbReference type="Proteomes" id="UP000003824">
    <property type="component" value="Unassembled WGS sequence"/>
</dbReference>
<dbReference type="eggNOG" id="COG1484">
    <property type="taxonomic scope" value="Bacteria"/>
</dbReference>
<reference evidence="3" key="1">
    <citation type="submission" date="2008-12" db="EMBL/GenBank/DDBJ databases">
        <title>Annotation of Streptomyces ghanaensis ATCC 14672.</title>
        <authorList>
            <consortium name="The Broad Institute Genome Sequencing Platform"/>
            <consortium name="Broad Institute Microbial Sequencing Center"/>
            <person name="Fischbach M."/>
            <person name="Ward D."/>
            <person name="Young S."/>
            <person name="Kodira C.D."/>
            <person name="Zeng Q."/>
            <person name="Koehrsen M."/>
            <person name="Godfrey P."/>
            <person name="Alvarado L."/>
            <person name="Berlin A.M."/>
            <person name="Borenstein D."/>
            <person name="Chen Z."/>
            <person name="Engels R."/>
            <person name="Freedman E."/>
            <person name="Gellesch M."/>
            <person name="Goldberg J."/>
            <person name="Griggs A."/>
            <person name="Gujja S."/>
            <person name="Heiman D.I."/>
            <person name="Hepburn T.A."/>
            <person name="Howarth C."/>
            <person name="Jen D."/>
            <person name="Larson L."/>
            <person name="Lewis B."/>
            <person name="Mehta T."/>
            <person name="Park D."/>
            <person name="Pearson M."/>
            <person name="Roberts A."/>
            <person name="Saif S."/>
            <person name="Shea T.D."/>
            <person name="Shenoy N."/>
            <person name="Sisk P."/>
            <person name="Stolte C."/>
            <person name="Sykes S.N."/>
            <person name="Walk T."/>
            <person name="White J."/>
            <person name="Yandava C."/>
            <person name="Straight P."/>
            <person name="Clardy J."/>
            <person name="Hung D."/>
            <person name="Kolter R."/>
            <person name="Mekalanos J."/>
            <person name="Walker S."/>
            <person name="Walsh C.T."/>
            <person name="Wieland B.L.C."/>
            <person name="Ilzarbe M."/>
            <person name="Galagan J."/>
            <person name="Nusbaum C."/>
            <person name="Birren B."/>
        </authorList>
    </citation>
    <scope>NUCLEOTIDE SEQUENCE [LARGE SCALE GENOMIC DNA]</scope>
    <source>
        <strain evidence="3">ATCC 14672 / DSM 40746 / JCM 4963 / KCTC 9882 / NRRL B-12104 / FH 1290</strain>
    </source>
</reference>
<gene>
    <name evidence="2" type="ORF">SSFG_06664</name>
</gene>